<evidence type="ECO:0000256" key="4">
    <source>
        <dbReference type="ARBA" id="ARBA00022737"/>
    </source>
</evidence>
<dbReference type="Proteomes" id="UP000321570">
    <property type="component" value="Unassembled WGS sequence"/>
</dbReference>
<evidence type="ECO:0008006" key="8">
    <source>
        <dbReference type="Google" id="ProtNLM"/>
    </source>
</evidence>
<dbReference type="GO" id="GO:0005886">
    <property type="term" value="C:plasma membrane"/>
    <property type="evidence" value="ECO:0007669"/>
    <property type="project" value="TreeGrafter"/>
</dbReference>
<dbReference type="FunFam" id="1.10.220.10:FF:000003">
    <property type="entry name" value="Annexin"/>
    <property type="match status" value="1"/>
</dbReference>
<evidence type="ECO:0000256" key="1">
    <source>
        <dbReference type="ARBA" id="ARBA00004613"/>
    </source>
</evidence>
<keyword evidence="7" id="KW-1185">Reference proteome</keyword>
<evidence type="ECO:0000256" key="3">
    <source>
        <dbReference type="ARBA" id="ARBA00022525"/>
    </source>
</evidence>
<keyword evidence="5" id="KW-0041">Annexin</keyword>
<dbReference type="SUPFAM" id="SSF47874">
    <property type="entry name" value="Annexin"/>
    <property type="match status" value="1"/>
</dbReference>
<dbReference type="Gene3D" id="1.10.220.10">
    <property type="entry name" value="Annexin"/>
    <property type="match status" value="3"/>
</dbReference>
<keyword evidence="3" id="KW-0964">Secreted</keyword>
<evidence type="ECO:0000256" key="5">
    <source>
        <dbReference type="ARBA" id="ARBA00023216"/>
    </source>
</evidence>
<dbReference type="GO" id="GO:0005737">
    <property type="term" value="C:cytoplasm"/>
    <property type="evidence" value="ECO:0007669"/>
    <property type="project" value="TreeGrafter"/>
</dbReference>
<dbReference type="InterPro" id="IPR001464">
    <property type="entry name" value="Annexin"/>
</dbReference>
<dbReference type="EMBL" id="CABIJS010000510">
    <property type="protein sequence ID" value="VUZ52615.1"/>
    <property type="molecule type" value="Genomic_DNA"/>
</dbReference>
<dbReference type="InterPro" id="IPR018502">
    <property type="entry name" value="Annexin_repeat"/>
</dbReference>
<dbReference type="GO" id="GO:0001786">
    <property type="term" value="F:phosphatidylserine binding"/>
    <property type="evidence" value="ECO:0007669"/>
    <property type="project" value="TreeGrafter"/>
</dbReference>
<evidence type="ECO:0000256" key="2">
    <source>
        <dbReference type="ARBA" id="ARBA00007831"/>
    </source>
</evidence>
<name>A0A564YZG0_HYMDI</name>
<evidence type="ECO:0000313" key="7">
    <source>
        <dbReference type="Proteomes" id="UP000321570"/>
    </source>
</evidence>
<dbReference type="InterPro" id="IPR037104">
    <property type="entry name" value="Annexin_sf"/>
</dbReference>
<dbReference type="GO" id="GO:0005544">
    <property type="term" value="F:calcium-dependent phospholipid binding"/>
    <property type="evidence" value="ECO:0007669"/>
    <property type="project" value="InterPro"/>
</dbReference>
<dbReference type="SMART" id="SM00335">
    <property type="entry name" value="ANX"/>
    <property type="match status" value="2"/>
</dbReference>
<organism evidence="6 7">
    <name type="scientific">Hymenolepis diminuta</name>
    <name type="common">Rat tapeworm</name>
    <dbReference type="NCBI Taxonomy" id="6216"/>
    <lineage>
        <taxon>Eukaryota</taxon>
        <taxon>Metazoa</taxon>
        <taxon>Spiralia</taxon>
        <taxon>Lophotrochozoa</taxon>
        <taxon>Platyhelminthes</taxon>
        <taxon>Cestoda</taxon>
        <taxon>Eucestoda</taxon>
        <taxon>Cyclophyllidea</taxon>
        <taxon>Hymenolepididae</taxon>
        <taxon>Hymenolepis</taxon>
    </lineage>
</organism>
<proteinExistence type="inferred from homology"/>
<comment type="similarity">
    <text evidence="2">Belongs to the annexin family.</text>
</comment>
<evidence type="ECO:0000313" key="6">
    <source>
        <dbReference type="EMBL" id="VUZ52615.1"/>
    </source>
</evidence>
<dbReference type="PRINTS" id="PR00196">
    <property type="entry name" value="ANNEXIN"/>
</dbReference>
<dbReference type="PANTHER" id="PTHR10502">
    <property type="entry name" value="ANNEXIN"/>
    <property type="match status" value="1"/>
</dbReference>
<dbReference type="FunFam" id="1.10.220.10:FF:000005">
    <property type="entry name" value="Annexin"/>
    <property type="match status" value="1"/>
</dbReference>
<dbReference type="Pfam" id="PF00191">
    <property type="entry name" value="Annexin"/>
    <property type="match status" value="3"/>
</dbReference>
<dbReference type="GO" id="GO:0005576">
    <property type="term" value="C:extracellular region"/>
    <property type="evidence" value="ECO:0007669"/>
    <property type="project" value="UniProtKB-SubCell"/>
</dbReference>
<dbReference type="PROSITE" id="PS51897">
    <property type="entry name" value="ANNEXIN_2"/>
    <property type="match status" value="3"/>
</dbReference>
<keyword evidence="4" id="KW-0677">Repeat</keyword>
<sequence>MATVHASVNFDPSVDSEALYTAMKGLGTDEKAIIDILSHRSLEQRQQIAKTFQAMYGQNLLDQLHKELSGYFRLAVTYSFFDKAHVNARALYRAMKGAGTDEKILIEVLCSSTNEEIRELKAAYDDVLRAEHQNLARRSLEQDVINDVSGDFERVLVAILQAKRRQTFDKEDVVRDCETLYKSGEGKLGTDEAQFTRIFVTCPWEELVAIAAVYLEVNLAKN</sequence>
<dbReference type="GO" id="GO:0005509">
    <property type="term" value="F:calcium ion binding"/>
    <property type="evidence" value="ECO:0007669"/>
    <property type="project" value="InterPro"/>
</dbReference>
<comment type="subcellular location">
    <subcellularLocation>
        <location evidence="1">Secreted</location>
    </subcellularLocation>
</comment>
<accession>A0A564YZG0</accession>
<reference evidence="6 7" key="1">
    <citation type="submission" date="2019-07" db="EMBL/GenBank/DDBJ databases">
        <authorList>
            <person name="Jastrzebski P J."/>
            <person name="Paukszto L."/>
            <person name="Jastrzebski P J."/>
        </authorList>
    </citation>
    <scope>NUCLEOTIDE SEQUENCE [LARGE SCALE GENOMIC DNA]</scope>
    <source>
        <strain evidence="6 7">WMS-il1</strain>
    </source>
</reference>
<dbReference type="PANTHER" id="PTHR10502:SF102">
    <property type="entry name" value="ANNEXIN B11"/>
    <property type="match status" value="1"/>
</dbReference>
<dbReference type="AlphaFoldDB" id="A0A564YZG0"/>
<protein>
    <recommendedName>
        <fullName evidence="8">Annexin</fullName>
    </recommendedName>
</protein>
<gene>
    <name evidence="6" type="ORF">WMSIL1_LOCUS11098</name>
</gene>